<dbReference type="HAMAP" id="MF_00812">
    <property type="entry name" value="Thiopur_methtran"/>
    <property type="match status" value="1"/>
</dbReference>
<dbReference type="PANTHER" id="PTHR10259:SF11">
    <property type="entry name" value="THIOPURINE S-METHYLTRANSFERASE"/>
    <property type="match status" value="1"/>
</dbReference>
<dbReference type="Proteomes" id="UP000325755">
    <property type="component" value="Chromosome"/>
</dbReference>
<dbReference type="InterPro" id="IPR029063">
    <property type="entry name" value="SAM-dependent_MTases_sf"/>
</dbReference>
<dbReference type="EMBL" id="CP044205">
    <property type="protein sequence ID" value="QFY44404.1"/>
    <property type="molecule type" value="Genomic_DNA"/>
</dbReference>
<feature type="binding site" evidence="9">
    <location>
        <position position="40"/>
    </location>
    <ligand>
        <name>S-adenosyl-L-methionine</name>
        <dbReference type="ChEBI" id="CHEBI:59789"/>
    </ligand>
</feature>
<accession>A0A5Q0BQC5</accession>
<proteinExistence type="inferred from homology"/>
<protein>
    <recommendedName>
        <fullName evidence="4 9">Thiopurine S-methyltransferase</fullName>
        <ecNumber evidence="4 9">2.1.1.67</ecNumber>
    </recommendedName>
    <alternativeName>
        <fullName evidence="9">Thiopurine methyltransferase</fullName>
    </alternativeName>
</protein>
<dbReference type="Pfam" id="PF05724">
    <property type="entry name" value="TPMT"/>
    <property type="match status" value="1"/>
</dbReference>
<comment type="similarity">
    <text evidence="3 9">Belongs to the class I-like SAM-binding methyltransferase superfamily. TPMT family.</text>
</comment>
<dbReference type="SUPFAM" id="SSF53335">
    <property type="entry name" value="S-adenosyl-L-methionine-dependent methyltransferases"/>
    <property type="match status" value="1"/>
</dbReference>
<evidence type="ECO:0000256" key="9">
    <source>
        <dbReference type="HAMAP-Rule" id="MF_00812"/>
    </source>
</evidence>
<dbReference type="Gene3D" id="3.40.50.150">
    <property type="entry name" value="Vaccinia Virus protein VP39"/>
    <property type="match status" value="1"/>
</dbReference>
<gene>
    <name evidence="9" type="primary">tpm</name>
    <name evidence="10" type="ORF">F6R98_18660</name>
</gene>
<dbReference type="InterPro" id="IPR008854">
    <property type="entry name" value="TPMT"/>
</dbReference>
<dbReference type="PANTHER" id="PTHR10259">
    <property type="entry name" value="THIOPURINE S-METHYLTRANSFERASE"/>
    <property type="match status" value="1"/>
</dbReference>
<evidence type="ECO:0000256" key="7">
    <source>
        <dbReference type="ARBA" id="ARBA00022679"/>
    </source>
</evidence>
<dbReference type="PIRSF" id="PIRSF023956">
    <property type="entry name" value="Thiopurine_S-methyltransferase"/>
    <property type="match status" value="1"/>
</dbReference>
<keyword evidence="6 9" id="KW-0489">Methyltransferase</keyword>
<dbReference type="NCBIfam" id="NF009732">
    <property type="entry name" value="PRK13255.1"/>
    <property type="match status" value="1"/>
</dbReference>
<dbReference type="PROSITE" id="PS51585">
    <property type="entry name" value="SAM_MT_TPMT"/>
    <property type="match status" value="1"/>
</dbReference>
<organism evidence="10 11">
    <name type="scientific">Candidatus Methylospira mobilis</name>
    <dbReference type="NCBI Taxonomy" id="1808979"/>
    <lineage>
        <taxon>Bacteria</taxon>
        <taxon>Pseudomonadati</taxon>
        <taxon>Pseudomonadota</taxon>
        <taxon>Gammaproteobacteria</taxon>
        <taxon>Methylococcales</taxon>
        <taxon>Methylococcaceae</taxon>
        <taxon>Candidatus Methylospira</taxon>
    </lineage>
</organism>
<dbReference type="GO" id="GO:0005737">
    <property type="term" value="C:cytoplasm"/>
    <property type="evidence" value="ECO:0007669"/>
    <property type="project" value="UniProtKB-SubCell"/>
</dbReference>
<evidence type="ECO:0000256" key="6">
    <source>
        <dbReference type="ARBA" id="ARBA00022603"/>
    </source>
</evidence>
<dbReference type="GO" id="GO:0032259">
    <property type="term" value="P:methylation"/>
    <property type="evidence" value="ECO:0007669"/>
    <property type="project" value="UniProtKB-KW"/>
</dbReference>
<keyword evidence="8 9" id="KW-0949">S-adenosyl-L-methionine</keyword>
<feature type="binding site" evidence="9">
    <location>
        <position position="153"/>
    </location>
    <ligand>
        <name>S-adenosyl-L-methionine</name>
        <dbReference type="ChEBI" id="CHEBI:59789"/>
    </ligand>
</feature>
<evidence type="ECO:0000256" key="1">
    <source>
        <dbReference type="ARBA" id="ARBA00000903"/>
    </source>
</evidence>
<dbReference type="RefSeq" id="WP_153250370.1">
    <property type="nucleotide sequence ID" value="NZ_CP044205.1"/>
</dbReference>
<dbReference type="KEGG" id="mmob:F6R98_18660"/>
<feature type="binding site" evidence="9">
    <location>
        <position position="75"/>
    </location>
    <ligand>
        <name>S-adenosyl-L-methionine</name>
        <dbReference type="ChEBI" id="CHEBI:59789"/>
    </ligand>
</feature>
<evidence type="ECO:0000313" key="10">
    <source>
        <dbReference type="EMBL" id="QFY44404.1"/>
    </source>
</evidence>
<dbReference type="FunFam" id="3.40.50.150:FF:000101">
    <property type="entry name" value="Thiopurine S-methyltransferase"/>
    <property type="match status" value="1"/>
</dbReference>
<feature type="binding site" evidence="9">
    <location>
        <position position="96"/>
    </location>
    <ligand>
        <name>S-adenosyl-L-methionine</name>
        <dbReference type="ChEBI" id="CHEBI:59789"/>
    </ligand>
</feature>
<dbReference type="EC" id="2.1.1.67" evidence="4 9"/>
<evidence type="ECO:0000256" key="4">
    <source>
        <dbReference type="ARBA" id="ARBA00011905"/>
    </source>
</evidence>
<dbReference type="GO" id="GO:0008119">
    <property type="term" value="F:thiopurine S-methyltransferase activity"/>
    <property type="evidence" value="ECO:0007669"/>
    <property type="project" value="UniProtKB-UniRule"/>
</dbReference>
<keyword evidence="5 9" id="KW-0963">Cytoplasm</keyword>
<keyword evidence="11" id="KW-1185">Reference proteome</keyword>
<comment type="catalytic activity">
    <reaction evidence="1 9">
        <text>S-adenosyl-L-methionine + a thiopurine = S-adenosyl-L-homocysteine + a thiopurine S-methylether.</text>
        <dbReference type="EC" id="2.1.1.67"/>
    </reaction>
</comment>
<dbReference type="InterPro" id="IPR025835">
    <property type="entry name" value="Thiopurine_S-MeTrfase"/>
</dbReference>
<dbReference type="AlphaFoldDB" id="A0A5Q0BQC5"/>
<reference evidence="10 11" key="1">
    <citation type="submission" date="2019-09" db="EMBL/GenBank/DDBJ databases">
        <title>Ecophysiology of the spiral-shaped methanotroph Methylospira mobilis as revealed by the complete genome sequence.</title>
        <authorList>
            <person name="Oshkin I.Y."/>
            <person name="Dedysh S.N."/>
            <person name="Miroshnikov K."/>
            <person name="Danilova O.V."/>
            <person name="Hakobyan A."/>
            <person name="Liesack W."/>
        </authorList>
    </citation>
    <scope>NUCLEOTIDE SEQUENCE [LARGE SCALE GENOMIC DNA]</scope>
    <source>
        <strain evidence="10 11">Shm1</strain>
    </source>
</reference>
<dbReference type="OrthoDB" id="9778208at2"/>
<keyword evidence="7 9" id="KW-0808">Transferase</keyword>
<evidence type="ECO:0000256" key="8">
    <source>
        <dbReference type="ARBA" id="ARBA00022691"/>
    </source>
</evidence>
<evidence type="ECO:0000256" key="2">
    <source>
        <dbReference type="ARBA" id="ARBA00004496"/>
    </source>
</evidence>
<evidence type="ECO:0000313" key="11">
    <source>
        <dbReference type="Proteomes" id="UP000325755"/>
    </source>
</evidence>
<name>A0A5Q0BQC5_9GAMM</name>
<dbReference type="InParanoid" id="A0A5Q0BQC5"/>
<sequence>MPDYPADNKNAEATGKPALVTQALTSAVSSRDNRLWRQCWRDRSTDFHQKSVNAFLTRFWPGFELEPGSRVFVPLCGKSLDMIWLAAQGHEVIGVELSPIAVRAFFNENHLQPVRRRAGKFTLWEHGTLRILCGDYFSLTPSDLGRIDAVYDRASLTALPEDIRKLYVAHLTRLIPEARKLFLLTTEDAEEGETEAQAFGIDEEIKMLYSENFEIELACVDSLFEPGAELPGLPRQRTSYKVYRLRTR</sequence>
<dbReference type="CDD" id="cd02440">
    <property type="entry name" value="AdoMet_MTases"/>
    <property type="match status" value="1"/>
</dbReference>
<evidence type="ECO:0000256" key="3">
    <source>
        <dbReference type="ARBA" id="ARBA00008145"/>
    </source>
</evidence>
<comment type="subcellular location">
    <subcellularLocation>
        <location evidence="2 9">Cytoplasm</location>
    </subcellularLocation>
</comment>
<evidence type="ECO:0000256" key="5">
    <source>
        <dbReference type="ARBA" id="ARBA00022490"/>
    </source>
</evidence>